<dbReference type="Gene3D" id="3.40.50.150">
    <property type="entry name" value="Vaccinia Virus protein VP39"/>
    <property type="match status" value="1"/>
</dbReference>
<evidence type="ECO:0000313" key="2">
    <source>
        <dbReference type="Proteomes" id="UP000659904"/>
    </source>
</evidence>
<sequence>MPDRKTRIRRAVSRTALAPLAALPKRLARVARHDAKVLRQSARWLVTSREHHNYTYDLTQLNREHLAWFVSIVAEAPVVDVRRWMVEIEADDVLRTHIEQATAKSARRGLADKQVRYARRVGWYALVRARKPRHVVETGVDKGLGTCVLAAALLRNTAEGHPGRVTSLDINPEAGYLAKAEPWAGVVDLVIGDSIATLNALDRPVDMFLHDSDHSAGHEQREFTAVEPHLSERALLLTDNVTITTVLLKHAEKTGRRFLAFREQPKEHWYPGDGIGAAWR</sequence>
<evidence type="ECO:0000313" key="1">
    <source>
        <dbReference type="EMBL" id="GIG01929.1"/>
    </source>
</evidence>
<dbReference type="InterPro" id="IPR029063">
    <property type="entry name" value="SAM-dependent_MTases_sf"/>
</dbReference>
<organism evidence="1 2">
    <name type="scientific">Catellatospora citrea</name>
    <dbReference type="NCBI Taxonomy" id="53366"/>
    <lineage>
        <taxon>Bacteria</taxon>
        <taxon>Bacillati</taxon>
        <taxon>Actinomycetota</taxon>
        <taxon>Actinomycetes</taxon>
        <taxon>Micromonosporales</taxon>
        <taxon>Micromonosporaceae</taxon>
        <taxon>Catellatospora</taxon>
    </lineage>
</organism>
<dbReference type="EMBL" id="BONH01000045">
    <property type="protein sequence ID" value="GIG01929.1"/>
    <property type="molecule type" value="Genomic_DNA"/>
</dbReference>
<dbReference type="CDD" id="cd02440">
    <property type="entry name" value="AdoMet_MTases"/>
    <property type="match status" value="1"/>
</dbReference>
<dbReference type="SUPFAM" id="SSF53335">
    <property type="entry name" value="S-adenosyl-L-methionine-dependent methyltransferases"/>
    <property type="match status" value="1"/>
</dbReference>
<accession>A0A8J3KR85</accession>
<gene>
    <name evidence="1" type="ORF">Cci01nite_70220</name>
</gene>
<dbReference type="AlphaFoldDB" id="A0A8J3KR85"/>
<reference evidence="1 2" key="1">
    <citation type="submission" date="2021-01" db="EMBL/GenBank/DDBJ databases">
        <title>Whole genome shotgun sequence of Catellatospora citrea NBRC 14495.</title>
        <authorList>
            <person name="Komaki H."/>
            <person name="Tamura T."/>
        </authorList>
    </citation>
    <scope>NUCLEOTIDE SEQUENCE [LARGE SCALE GENOMIC DNA]</scope>
    <source>
        <strain evidence="1 2">NBRC 14495</strain>
    </source>
</reference>
<keyword evidence="2" id="KW-1185">Reference proteome</keyword>
<dbReference type="RefSeq" id="WP_120316737.1">
    <property type="nucleotide sequence ID" value="NZ_BONH01000045.1"/>
</dbReference>
<proteinExistence type="predicted"/>
<dbReference type="Pfam" id="PF13578">
    <property type="entry name" value="Methyltransf_24"/>
    <property type="match status" value="1"/>
</dbReference>
<evidence type="ECO:0008006" key="3">
    <source>
        <dbReference type="Google" id="ProtNLM"/>
    </source>
</evidence>
<protein>
    <recommendedName>
        <fullName evidence="3">Methyltransferase family protein</fullName>
    </recommendedName>
</protein>
<comment type="caution">
    <text evidence="1">The sequence shown here is derived from an EMBL/GenBank/DDBJ whole genome shotgun (WGS) entry which is preliminary data.</text>
</comment>
<dbReference type="Proteomes" id="UP000659904">
    <property type="component" value="Unassembled WGS sequence"/>
</dbReference>
<name>A0A8J3KR85_9ACTN</name>